<feature type="transmembrane region" description="Helical" evidence="1">
    <location>
        <begin position="170"/>
        <end position="193"/>
    </location>
</feature>
<feature type="transmembrane region" description="Helical" evidence="1">
    <location>
        <begin position="199"/>
        <end position="218"/>
    </location>
</feature>
<keyword evidence="1" id="KW-1133">Transmembrane helix</keyword>
<keyword evidence="1" id="KW-0472">Membrane</keyword>
<proteinExistence type="predicted"/>
<protein>
    <submittedName>
        <fullName evidence="2">Uncharacterized protein</fullName>
    </submittedName>
</protein>
<evidence type="ECO:0000256" key="1">
    <source>
        <dbReference type="SAM" id="Phobius"/>
    </source>
</evidence>
<name>A0A315ZID3_SEDFL</name>
<accession>A0A315ZID3</accession>
<dbReference type="OrthoDB" id="7067875at2"/>
<comment type="caution">
    <text evidence="2">The sequence shown here is derived from an EMBL/GenBank/DDBJ whole genome shotgun (WGS) entry which is preliminary data.</text>
</comment>
<keyword evidence="3" id="KW-1185">Reference proteome</keyword>
<dbReference type="RefSeq" id="WP_109616433.1">
    <property type="nucleotide sequence ID" value="NZ_QGDO01000001.1"/>
</dbReference>
<keyword evidence="1" id="KW-0812">Transmembrane</keyword>
<organism evidence="2 3">
    <name type="scientific">Sediminitomix flava</name>
    <dbReference type="NCBI Taxonomy" id="379075"/>
    <lineage>
        <taxon>Bacteria</taxon>
        <taxon>Pseudomonadati</taxon>
        <taxon>Bacteroidota</taxon>
        <taxon>Cytophagia</taxon>
        <taxon>Cytophagales</taxon>
        <taxon>Flammeovirgaceae</taxon>
        <taxon>Sediminitomix</taxon>
    </lineage>
</organism>
<reference evidence="2 3" key="1">
    <citation type="submission" date="2018-03" db="EMBL/GenBank/DDBJ databases">
        <title>Genomic Encyclopedia of Archaeal and Bacterial Type Strains, Phase II (KMG-II): from individual species to whole genera.</title>
        <authorList>
            <person name="Goeker M."/>
        </authorList>
    </citation>
    <scope>NUCLEOTIDE SEQUENCE [LARGE SCALE GENOMIC DNA]</scope>
    <source>
        <strain evidence="2 3">DSM 28229</strain>
    </source>
</reference>
<dbReference type="Proteomes" id="UP000245535">
    <property type="component" value="Unassembled WGS sequence"/>
</dbReference>
<feature type="transmembrane region" description="Helical" evidence="1">
    <location>
        <begin position="136"/>
        <end position="158"/>
    </location>
</feature>
<feature type="transmembrane region" description="Helical" evidence="1">
    <location>
        <begin position="12"/>
        <end position="31"/>
    </location>
</feature>
<sequence length="237" mass="27276">MNSKTYSFKLLDFATDFVVMALLLAGIYFAQTDLHFLEKTILIEDGMVENATVLFLLVASVMTVVRIFKYASSKSIHWLVMQVLMASFFLFIAGEEMSWGQRIWNVETNEFFQQYNLQGETNLHNMKVGDVKINTLIFGKLITVVLIIHLCITPFLYRKKEGFRNLVNKWGVPIGYLHHGIVFLIFSIGLNAIPTGSKWELYEVVISIIVLSIIYSPMNKEIYQSKKHKVKKAQFSM</sequence>
<dbReference type="EMBL" id="QGDO01000001">
    <property type="protein sequence ID" value="PWJ44973.1"/>
    <property type="molecule type" value="Genomic_DNA"/>
</dbReference>
<evidence type="ECO:0000313" key="3">
    <source>
        <dbReference type="Proteomes" id="UP000245535"/>
    </source>
</evidence>
<feature type="transmembrane region" description="Helical" evidence="1">
    <location>
        <begin position="75"/>
        <end position="94"/>
    </location>
</feature>
<dbReference type="AlphaFoldDB" id="A0A315ZID3"/>
<feature type="transmembrane region" description="Helical" evidence="1">
    <location>
        <begin position="51"/>
        <end position="68"/>
    </location>
</feature>
<gene>
    <name evidence="2" type="ORF">BC781_1011369</name>
</gene>
<evidence type="ECO:0000313" key="2">
    <source>
        <dbReference type="EMBL" id="PWJ44973.1"/>
    </source>
</evidence>